<feature type="compositionally biased region" description="Basic and acidic residues" evidence="1">
    <location>
        <begin position="25"/>
        <end position="34"/>
    </location>
</feature>
<dbReference type="Proteomes" id="UP001139365">
    <property type="component" value="Unassembled WGS sequence"/>
</dbReference>
<protein>
    <recommendedName>
        <fullName evidence="5">Extracellular solute-binding protein</fullName>
    </recommendedName>
</protein>
<accession>A0AAE3JZY9</accession>
<proteinExistence type="predicted"/>
<gene>
    <name evidence="3" type="ORF">MR241_05500</name>
</gene>
<name>A0AAE3JZY9_9BACT</name>
<dbReference type="SUPFAM" id="SSF53850">
    <property type="entry name" value="Periplasmic binding protein-like II"/>
    <property type="match status" value="1"/>
</dbReference>
<keyword evidence="2" id="KW-0732">Signal</keyword>
<evidence type="ECO:0000313" key="4">
    <source>
        <dbReference type="Proteomes" id="UP001139365"/>
    </source>
</evidence>
<feature type="signal peptide" evidence="2">
    <location>
        <begin position="1"/>
        <end position="21"/>
    </location>
</feature>
<organism evidence="3 4">
    <name type="scientific">Candidatus Colimorpha enterica</name>
    <dbReference type="NCBI Taxonomy" id="3083063"/>
    <lineage>
        <taxon>Bacteria</taxon>
        <taxon>Pseudomonadati</taxon>
        <taxon>Bacteroidota</taxon>
        <taxon>Bacteroidia</taxon>
        <taxon>Bacteroidales</taxon>
        <taxon>Candidatus Colimorpha</taxon>
    </lineage>
</organism>
<dbReference type="AlphaFoldDB" id="A0AAE3JZY9"/>
<feature type="region of interest" description="Disordered" evidence="1">
    <location>
        <begin position="24"/>
        <end position="43"/>
    </location>
</feature>
<evidence type="ECO:0008006" key="5">
    <source>
        <dbReference type="Google" id="ProtNLM"/>
    </source>
</evidence>
<dbReference type="EMBL" id="JALEMU010000085">
    <property type="protein sequence ID" value="MCI5755731.1"/>
    <property type="molecule type" value="Genomic_DNA"/>
</dbReference>
<dbReference type="Gene3D" id="3.40.190.10">
    <property type="entry name" value="Periplasmic binding protein-like II"/>
    <property type="match status" value="1"/>
</dbReference>
<evidence type="ECO:0000313" key="3">
    <source>
        <dbReference type="EMBL" id="MCI5755731.1"/>
    </source>
</evidence>
<reference evidence="3 4" key="1">
    <citation type="submission" date="2022-03" db="EMBL/GenBank/DDBJ databases">
        <title>Metagenome-assembled genomes from swine fecal metagenomes.</title>
        <authorList>
            <person name="Holman D.B."/>
            <person name="Kommadath A."/>
        </authorList>
    </citation>
    <scope>NUCLEOTIDE SEQUENCE [LARGE SCALE GENOMIC DNA]</scope>
    <source>
        <strain evidence="3">SUG147</strain>
    </source>
</reference>
<feature type="chain" id="PRO_5042214473" description="Extracellular solute-binding protein" evidence="2">
    <location>
        <begin position="22"/>
        <end position="490"/>
    </location>
</feature>
<comment type="caution">
    <text evidence="3">The sequence shown here is derived from an EMBL/GenBank/DDBJ whole genome shotgun (WGS) entry which is preliminary data.</text>
</comment>
<dbReference type="PROSITE" id="PS51257">
    <property type="entry name" value="PROKAR_LIPOPROTEIN"/>
    <property type="match status" value="1"/>
</dbReference>
<evidence type="ECO:0000256" key="2">
    <source>
        <dbReference type="SAM" id="SignalP"/>
    </source>
</evidence>
<evidence type="ECO:0000256" key="1">
    <source>
        <dbReference type="SAM" id="MobiDB-lite"/>
    </source>
</evidence>
<sequence>MKKNKLIPLLLAALLAVGAVASSCQKRDPGKDDSSGTTGGSEQTSGLYVADYLPDTTYNNSDFRILTLPDDYANMYTGFLADSSSADKVIAARYKRNSMIEEKYKIKFVEELAQSWEECSSMLESYAGSGEDAYELNMLIQREAFVLAIDGYCVTTADLKYNDLTQPWYVHDVNDMLRVNKIYYFAYSAECLNMFAQTNCVFYNIDKGKDVSLDDPYSDVKNGTWTFDKMLTYAKAATRDLDNDGTITDNDSVGMNGRGDMIHPTLWIGAGYRTMDKNSDDYPIFTAAGDEKFIDFLTVLSDNVKTGVIFDTTKYPSQKWPSEEHTARAINAFIDGTSLFHVASIGTTFRLNSMENEFRILPAPKSSEEQEEYRSRVVDGWLYVVPSSNTHLDMTSVILEVLAVESANHVYDAYYEEALGNRYARDGENKEMLDLISKTRYLELGDTVWQADIRNNILGAIWDGNNTFSSLLNSKAALIELLIAKYLNAL</sequence>